<evidence type="ECO:0000313" key="2">
    <source>
        <dbReference type="EMBL" id="CAK4032021.1"/>
    </source>
</evidence>
<sequence>MKIKQEHPEPVYYVDQPHYDEQQLYSDQMFAPAFGPSMGGDPDFSLEGRLIDPSKLGESGLSYEDNPNGYFPAFANEPASASAQHWSVDNIDSFLLTNSATGLERAQAFVQAQAREEARIREEMGDMTDDNMVHNTAYLNSYNVKIEDETDTDGYWDSKLAVDDVNGLPNGLPNDFSYGLADSIEQPPQTPPDSPTYIGKIDNDPDDYPAGPRFFMSDYTSEAEDADNEASEDDHADAYADADAENDGDDSFSVSTEEDFETRPLAEVFDQYHVKPSFSDHTRMLGLLHGVAEFMEDAGLSLESMMPCVEAFARELATKLARKEKELYETAIRANMGWS</sequence>
<evidence type="ECO:0000256" key="1">
    <source>
        <dbReference type="SAM" id="MobiDB-lite"/>
    </source>
</evidence>
<dbReference type="AlphaFoldDB" id="A0AAI8Z445"/>
<comment type="caution">
    <text evidence="2">The sequence shown here is derived from an EMBL/GenBank/DDBJ whole genome shotgun (WGS) entry which is preliminary data.</text>
</comment>
<dbReference type="EMBL" id="CAVMBE010000057">
    <property type="protein sequence ID" value="CAK4032021.1"/>
    <property type="molecule type" value="Genomic_DNA"/>
</dbReference>
<proteinExistence type="predicted"/>
<organism evidence="2 3">
    <name type="scientific">Lecanosticta acicola</name>
    <dbReference type="NCBI Taxonomy" id="111012"/>
    <lineage>
        <taxon>Eukaryota</taxon>
        <taxon>Fungi</taxon>
        <taxon>Dikarya</taxon>
        <taxon>Ascomycota</taxon>
        <taxon>Pezizomycotina</taxon>
        <taxon>Dothideomycetes</taxon>
        <taxon>Dothideomycetidae</taxon>
        <taxon>Mycosphaerellales</taxon>
        <taxon>Mycosphaerellaceae</taxon>
        <taxon>Lecanosticta</taxon>
    </lineage>
</organism>
<protein>
    <submittedName>
        <fullName evidence="2">Uncharacterized protein</fullName>
    </submittedName>
</protein>
<accession>A0AAI8Z445</accession>
<dbReference type="Proteomes" id="UP001296104">
    <property type="component" value="Unassembled WGS sequence"/>
</dbReference>
<evidence type="ECO:0000313" key="3">
    <source>
        <dbReference type="Proteomes" id="UP001296104"/>
    </source>
</evidence>
<feature type="region of interest" description="Disordered" evidence="1">
    <location>
        <begin position="173"/>
        <end position="215"/>
    </location>
</feature>
<reference evidence="2" key="1">
    <citation type="submission" date="2023-11" db="EMBL/GenBank/DDBJ databases">
        <authorList>
            <person name="Alioto T."/>
            <person name="Alioto T."/>
            <person name="Gomez Garrido J."/>
        </authorList>
    </citation>
    <scope>NUCLEOTIDE SEQUENCE</scope>
</reference>
<gene>
    <name evidence="2" type="ORF">LECACI_7A007179</name>
</gene>
<keyword evidence="3" id="KW-1185">Reference proteome</keyword>
<name>A0AAI8Z445_9PEZI</name>